<feature type="disulfide bond" evidence="12">
    <location>
        <begin position="217"/>
        <end position="232"/>
    </location>
</feature>
<organism evidence="18 19">
    <name type="scientific">Varroa destructor</name>
    <name type="common">Honeybee mite</name>
    <dbReference type="NCBI Taxonomy" id="109461"/>
    <lineage>
        <taxon>Eukaryota</taxon>
        <taxon>Metazoa</taxon>
        <taxon>Ecdysozoa</taxon>
        <taxon>Arthropoda</taxon>
        <taxon>Chelicerata</taxon>
        <taxon>Arachnida</taxon>
        <taxon>Acari</taxon>
        <taxon>Parasitiformes</taxon>
        <taxon>Mesostigmata</taxon>
        <taxon>Gamasina</taxon>
        <taxon>Dermanyssoidea</taxon>
        <taxon>Varroidae</taxon>
        <taxon>Varroa</taxon>
    </lineage>
</organism>
<dbReference type="FunFam" id="4.10.400.10:FF:000113">
    <property type="entry name" value="Low-density lipoprotein receptor-related protein 8"/>
    <property type="match status" value="1"/>
</dbReference>
<evidence type="ECO:0000256" key="6">
    <source>
        <dbReference type="ARBA" id="ARBA00022989"/>
    </source>
</evidence>
<evidence type="ECO:0000256" key="4">
    <source>
        <dbReference type="ARBA" id="ARBA00022729"/>
    </source>
</evidence>
<feature type="disulfide bond" evidence="12">
    <location>
        <begin position="282"/>
        <end position="294"/>
    </location>
</feature>
<evidence type="ECO:0000256" key="11">
    <source>
        <dbReference type="ARBA" id="ARBA00046288"/>
    </source>
</evidence>
<accession>A0A7M7JWV7</accession>
<protein>
    <recommendedName>
        <fullName evidence="20">Very low-density lipoprotein receptor</fullName>
    </recommendedName>
</protein>
<feature type="disulfide bond" evidence="12">
    <location>
        <begin position="263"/>
        <end position="278"/>
    </location>
</feature>
<dbReference type="InterPro" id="IPR011042">
    <property type="entry name" value="6-blade_b-propeller_TolB-like"/>
</dbReference>
<dbReference type="InterPro" id="IPR001881">
    <property type="entry name" value="EGF-like_Ca-bd_dom"/>
</dbReference>
<dbReference type="FunCoup" id="A0A7M7JWV7">
    <property type="interactions" value="527"/>
</dbReference>
<evidence type="ECO:0000256" key="2">
    <source>
        <dbReference type="ARBA" id="ARBA00022583"/>
    </source>
</evidence>
<feature type="disulfide bond" evidence="12">
    <location>
        <begin position="166"/>
        <end position="184"/>
    </location>
</feature>
<keyword evidence="3 15" id="KW-0812">Transmembrane</keyword>
<dbReference type="InterPro" id="IPR000742">
    <property type="entry name" value="EGF"/>
</dbReference>
<keyword evidence="4" id="KW-0732">Signal</keyword>
<keyword evidence="10" id="KW-0325">Glycoprotein</keyword>
<feature type="domain" description="EGF-like" evidence="17">
    <location>
        <begin position="718"/>
        <end position="759"/>
    </location>
</feature>
<dbReference type="PANTHER" id="PTHR22722:SF15">
    <property type="entry name" value="LOW-DENSITY LIPOPROTEIN RECEPTOR-RELATED"/>
    <property type="match status" value="1"/>
</dbReference>
<dbReference type="FunFam" id="2.120.10.30:FF:000241">
    <property type="entry name" value="Low-density lipoprotein receptor-related protein 6"/>
    <property type="match status" value="1"/>
</dbReference>
<dbReference type="EnsemblMetazoa" id="XM_022801171">
    <property type="protein sequence ID" value="XP_022656906"/>
    <property type="gene ID" value="LOC111248599"/>
</dbReference>
<dbReference type="FunFam" id="4.10.400.10:FF:000011">
    <property type="entry name" value="Low-density lipoprotein receptor-related protein 1"/>
    <property type="match status" value="1"/>
</dbReference>
<keyword evidence="2" id="KW-0254">Endocytosis</keyword>
<feature type="disulfide bond" evidence="12">
    <location>
        <begin position="205"/>
        <end position="223"/>
    </location>
</feature>
<evidence type="ECO:0000256" key="12">
    <source>
        <dbReference type="PROSITE-ProRule" id="PRU00124"/>
    </source>
</evidence>
<dbReference type="SMART" id="SM00181">
    <property type="entry name" value="EGF"/>
    <property type="match status" value="4"/>
</dbReference>
<dbReference type="SUPFAM" id="SSF57196">
    <property type="entry name" value="EGF/Laminin"/>
    <property type="match status" value="3"/>
</dbReference>
<sequence>MKSPSLQFRLRSPPLALWAFGTLCILAATLRLTLSACAMNAFTCVGDKTCVDKTWRCDGEQDCKDGSDEKGCPDKNCTNSQMKCKNRRCILVEWKCDGHNDCGDDSDEDPQMCATHTCEMGQFACKHSPGRCIQASLRCDGRTDCIDGSDESGCDMPSCSPEEFRCLSGGCVSQHWVCDGDEDCDDSSDEHGCKPRPCTQHEFTCANGKCISQIWLCDGRDDCGDGSDEANCKASTYAKNVTCEANEFHCDDESDCIKSNWRCDGDPDCRDASDEKNCTFKCQDDHFRCDAGECVAGKLECNGIEDCADGSDEHQKCQNITIAHRPCNSSTEFDCGNNHCVPLKSVCDGRNDCGENEDESNACNTNECAIDNGSCQDHCVDLKIGFRCECSRHGFRLSNDNRSCVDIDECIEVPGICSQFCNNTKGGYKCSCSPDYILEPGTGYCRAQGKNPKLLFANRHDVRVVDLVSNEYREVISGTRSAMAVDYVFRTETVVWADSTLGQISRAKMSNNISTVIIGRKDSTVDSNIDGIAVDWIHNKVYWTDTCRDVISVAELLDGRNVKTLFRSHLQEPRAIAVDPLTGWIFWADWGVGRIEKAGMDGTHRTTLVDTDIEWPNGLAIDRHDKKLYWIDAKLHLVARCDMNGGDRKSILTSRDVFLHPFAIDVFEDWLFWSDWHMEKIFKINKFNGENYTVVLKAPIPLDLVVYHELRQPAGPDRCANHTCDQLCLAAPSISAGSPQYTCLCVDGYQLANDGIRCVELSKEVPKPKMTTPRPNHDDHGEQRVAENGGGIASVIIAALSLLALIAATASLLVYRRVNKARHLQSMNFDNPVYRKTTEDQFSLEKPRSPLAEPLTSPGTNDFV</sequence>
<dbReference type="GO" id="GO:0016324">
    <property type="term" value="C:apical plasma membrane"/>
    <property type="evidence" value="ECO:0007669"/>
    <property type="project" value="TreeGrafter"/>
</dbReference>
<dbReference type="RefSeq" id="XP_022656906.1">
    <property type="nucleotide sequence ID" value="XM_022801171.1"/>
</dbReference>
<feature type="domain" description="EGF-like" evidence="17">
    <location>
        <begin position="409"/>
        <end position="446"/>
    </location>
</feature>
<feature type="disulfide bond" evidence="12">
    <location>
        <begin position="198"/>
        <end position="210"/>
    </location>
</feature>
<evidence type="ECO:0000256" key="9">
    <source>
        <dbReference type="ARBA" id="ARBA00023170"/>
    </source>
</evidence>
<dbReference type="Gene3D" id="4.10.400.10">
    <property type="entry name" value="Low-density Lipoprotein Receptor"/>
    <property type="match status" value="8"/>
</dbReference>
<dbReference type="PANTHER" id="PTHR22722">
    <property type="entry name" value="LOW-DENSITY LIPOPROTEIN RECEPTOR-RELATED PROTEIN 2-RELATED"/>
    <property type="match status" value="1"/>
</dbReference>
<feature type="repeat" description="LDL-receptor class B" evidence="13">
    <location>
        <begin position="626"/>
        <end position="668"/>
    </location>
</feature>
<comment type="caution">
    <text evidence="12">Lacks conserved residue(s) required for the propagation of feature annotation.</text>
</comment>
<proteinExistence type="predicted"/>
<name>A0A7M7JWV7_VARDE</name>
<dbReference type="FunFam" id="2.10.25.10:FF:000009">
    <property type="entry name" value="Low-density lipoprotein receptor isoform 1"/>
    <property type="match status" value="1"/>
</dbReference>
<evidence type="ECO:0000256" key="8">
    <source>
        <dbReference type="ARBA" id="ARBA00023157"/>
    </source>
</evidence>
<feature type="repeat" description="LDL-receptor class B" evidence="13">
    <location>
        <begin position="539"/>
        <end position="582"/>
    </location>
</feature>
<keyword evidence="5" id="KW-0677">Repeat</keyword>
<dbReference type="InterPro" id="IPR036055">
    <property type="entry name" value="LDL_receptor-like_sf"/>
</dbReference>
<feature type="disulfide bond" evidence="12">
    <location>
        <begin position="335"/>
        <end position="353"/>
    </location>
</feature>
<reference evidence="18" key="1">
    <citation type="submission" date="2021-01" db="UniProtKB">
        <authorList>
            <consortium name="EnsemblMetazoa"/>
        </authorList>
    </citation>
    <scope>IDENTIFICATION</scope>
</reference>
<dbReference type="Pfam" id="PF12662">
    <property type="entry name" value="cEGF"/>
    <property type="match status" value="1"/>
</dbReference>
<evidence type="ECO:0008006" key="20">
    <source>
        <dbReference type="Google" id="ProtNLM"/>
    </source>
</evidence>
<evidence type="ECO:0000256" key="13">
    <source>
        <dbReference type="PROSITE-ProRule" id="PRU00461"/>
    </source>
</evidence>
<dbReference type="AlphaFoldDB" id="A0A7M7JWV7"/>
<feature type="region of interest" description="Disordered" evidence="14">
    <location>
        <begin position="838"/>
        <end position="864"/>
    </location>
</feature>
<dbReference type="InterPro" id="IPR051221">
    <property type="entry name" value="LDLR-related"/>
</dbReference>
<dbReference type="CDD" id="cd00112">
    <property type="entry name" value="LDLa"/>
    <property type="match status" value="7"/>
</dbReference>
<dbReference type="OMA" id="ADKRNCQ"/>
<dbReference type="SUPFAM" id="SSF63825">
    <property type="entry name" value="YWTD domain"/>
    <property type="match status" value="1"/>
</dbReference>
<dbReference type="PROSITE" id="PS51120">
    <property type="entry name" value="LDLRB"/>
    <property type="match status" value="3"/>
</dbReference>
<evidence type="ECO:0000256" key="14">
    <source>
        <dbReference type="SAM" id="MobiDB-lite"/>
    </source>
</evidence>
<dbReference type="GO" id="GO:0005509">
    <property type="term" value="F:calcium ion binding"/>
    <property type="evidence" value="ECO:0007669"/>
    <property type="project" value="InterPro"/>
</dbReference>
<feature type="domain" description="EGF-like" evidence="17">
    <location>
        <begin position="197"/>
        <end position="233"/>
    </location>
</feature>
<dbReference type="Gene3D" id="2.120.10.30">
    <property type="entry name" value="TolB, C-terminal domain"/>
    <property type="match status" value="1"/>
</dbReference>
<dbReference type="PROSITE" id="PS01209">
    <property type="entry name" value="LDLRA_1"/>
    <property type="match status" value="5"/>
</dbReference>
<feature type="disulfide bond" evidence="12">
    <location>
        <begin position="77"/>
        <end position="89"/>
    </location>
</feature>
<dbReference type="KEGG" id="vde:111248599"/>
<keyword evidence="1" id="KW-0245">EGF-like domain</keyword>
<keyword evidence="19" id="KW-1185">Reference proteome</keyword>
<evidence type="ECO:0000256" key="15">
    <source>
        <dbReference type="SAM" id="Phobius"/>
    </source>
</evidence>
<feature type="domain" description="EGF-like" evidence="17">
    <location>
        <begin position="367"/>
        <end position="405"/>
    </location>
</feature>
<dbReference type="Pfam" id="PF00058">
    <property type="entry name" value="Ldl_recept_b"/>
    <property type="match status" value="3"/>
</dbReference>
<evidence type="ECO:0000259" key="16">
    <source>
        <dbReference type="SMART" id="SM00179"/>
    </source>
</evidence>
<dbReference type="PRINTS" id="PR00261">
    <property type="entry name" value="LDLRECEPTOR"/>
</dbReference>
<feature type="disulfide bond" evidence="12">
    <location>
        <begin position="159"/>
        <end position="171"/>
    </location>
</feature>
<dbReference type="InterPro" id="IPR000033">
    <property type="entry name" value="LDLR_classB_rpt"/>
</dbReference>
<feature type="disulfide bond" evidence="12">
    <location>
        <begin position="57"/>
        <end position="72"/>
    </location>
</feature>
<feature type="repeat" description="LDL-receptor class B" evidence="13">
    <location>
        <begin position="583"/>
        <end position="625"/>
    </location>
</feature>
<evidence type="ECO:0000256" key="1">
    <source>
        <dbReference type="ARBA" id="ARBA00022536"/>
    </source>
</evidence>
<keyword evidence="6 15" id="KW-1133">Transmembrane helix</keyword>
<dbReference type="OrthoDB" id="5958943at2759"/>
<keyword evidence="9" id="KW-0675">Receptor</keyword>
<keyword evidence="7 15" id="KW-0472">Membrane</keyword>
<dbReference type="PROSITE" id="PS01187">
    <property type="entry name" value="EGF_CA"/>
    <property type="match status" value="1"/>
</dbReference>
<feature type="disulfide bond" evidence="12">
    <location>
        <begin position="84"/>
        <end position="102"/>
    </location>
</feature>
<feature type="disulfide bond" evidence="12">
    <location>
        <begin position="289"/>
        <end position="307"/>
    </location>
</feature>
<dbReference type="PROSITE" id="PS50068">
    <property type="entry name" value="LDLRA_2"/>
    <property type="match status" value="8"/>
</dbReference>
<dbReference type="Gene3D" id="2.10.25.10">
    <property type="entry name" value="Laminin"/>
    <property type="match status" value="2"/>
</dbReference>
<dbReference type="GO" id="GO:0043235">
    <property type="term" value="C:receptor complex"/>
    <property type="evidence" value="ECO:0007669"/>
    <property type="project" value="TreeGrafter"/>
</dbReference>
<comment type="subcellular location">
    <subcellularLocation>
        <location evidence="11">Endomembrane system</location>
        <topology evidence="11">Single-pass type I membrane protein</topology>
    </subcellularLocation>
</comment>
<dbReference type="InterPro" id="IPR018097">
    <property type="entry name" value="EGF_Ca-bd_CS"/>
</dbReference>
<feature type="compositionally biased region" description="Basic and acidic residues" evidence="14">
    <location>
        <begin position="838"/>
        <end position="848"/>
    </location>
</feature>
<dbReference type="Pfam" id="PF00057">
    <property type="entry name" value="Ldl_recept_a"/>
    <property type="match status" value="8"/>
</dbReference>
<evidence type="ECO:0000256" key="7">
    <source>
        <dbReference type="ARBA" id="ARBA00023136"/>
    </source>
</evidence>
<dbReference type="SMART" id="SM00135">
    <property type="entry name" value="LY"/>
    <property type="match status" value="5"/>
</dbReference>
<dbReference type="GO" id="GO:0006898">
    <property type="term" value="P:receptor-mediated endocytosis"/>
    <property type="evidence" value="ECO:0007669"/>
    <property type="project" value="TreeGrafter"/>
</dbReference>
<dbReference type="GO" id="GO:0042562">
    <property type="term" value="F:hormone binding"/>
    <property type="evidence" value="ECO:0007669"/>
    <property type="project" value="TreeGrafter"/>
</dbReference>
<dbReference type="InterPro" id="IPR002172">
    <property type="entry name" value="LDrepeatLR_classA_rpt"/>
</dbReference>
<dbReference type="GeneID" id="111248599"/>
<evidence type="ECO:0000313" key="19">
    <source>
        <dbReference type="Proteomes" id="UP000594260"/>
    </source>
</evidence>
<evidence type="ECO:0000256" key="10">
    <source>
        <dbReference type="ARBA" id="ARBA00023180"/>
    </source>
</evidence>
<evidence type="ECO:0000256" key="5">
    <source>
        <dbReference type="ARBA" id="ARBA00022737"/>
    </source>
</evidence>
<evidence type="ECO:0000256" key="3">
    <source>
        <dbReference type="ARBA" id="ARBA00022692"/>
    </source>
</evidence>
<dbReference type="SMART" id="SM00179">
    <property type="entry name" value="EGF_CA"/>
    <property type="match status" value="2"/>
</dbReference>
<dbReference type="InParanoid" id="A0A7M7JWV7"/>
<dbReference type="SMART" id="SM00192">
    <property type="entry name" value="LDLa"/>
    <property type="match status" value="8"/>
</dbReference>
<dbReference type="InterPro" id="IPR023415">
    <property type="entry name" value="LDLR_class-A_CS"/>
</dbReference>
<feature type="disulfide bond" evidence="12">
    <location>
        <begin position="178"/>
        <end position="193"/>
    </location>
</feature>
<dbReference type="RefSeq" id="XP_022656907.1">
    <property type="nucleotide sequence ID" value="XM_022801172.1"/>
</dbReference>
<feature type="disulfide bond" evidence="12">
    <location>
        <begin position="139"/>
        <end position="154"/>
    </location>
</feature>
<dbReference type="EnsemblMetazoa" id="XM_022801172">
    <property type="protein sequence ID" value="XP_022656907"/>
    <property type="gene ID" value="LOC111248599"/>
</dbReference>
<dbReference type="Proteomes" id="UP000594260">
    <property type="component" value="Unplaced"/>
</dbReference>
<evidence type="ECO:0000313" key="18">
    <source>
        <dbReference type="EnsemblMetazoa" id="XP_022656907"/>
    </source>
</evidence>
<dbReference type="SUPFAM" id="SSF57424">
    <property type="entry name" value="LDL receptor-like module"/>
    <property type="match status" value="8"/>
</dbReference>
<feature type="domain" description="EGF-like calcium-binding" evidence="16">
    <location>
        <begin position="406"/>
        <end position="446"/>
    </location>
</feature>
<evidence type="ECO:0000259" key="17">
    <source>
        <dbReference type="SMART" id="SM00181"/>
    </source>
</evidence>
<dbReference type="InterPro" id="IPR026823">
    <property type="entry name" value="cEGF"/>
</dbReference>
<keyword evidence="8 12" id="KW-1015">Disulfide bond</keyword>
<feature type="transmembrane region" description="Helical" evidence="15">
    <location>
        <begin position="792"/>
        <end position="815"/>
    </location>
</feature>
<feature type="domain" description="EGF-like calcium-binding" evidence="16">
    <location>
        <begin position="364"/>
        <end position="405"/>
    </location>
</feature>